<gene>
    <name evidence="2" type="ORF">GCM10025782_20000</name>
</gene>
<evidence type="ECO:0000313" key="2">
    <source>
        <dbReference type="EMBL" id="GAA4722091.1"/>
    </source>
</evidence>
<dbReference type="InterPro" id="IPR023606">
    <property type="entry name" value="CoA-Trfase_III_dom_1_sf"/>
</dbReference>
<dbReference type="SUPFAM" id="SSF89796">
    <property type="entry name" value="CoA-transferase family III (CaiB/BaiF)"/>
    <property type="match status" value="1"/>
</dbReference>
<dbReference type="RefSeq" id="WP_345502941.1">
    <property type="nucleotide sequence ID" value="NZ_BAABLO010000005.1"/>
</dbReference>
<sequence length="385" mass="40850">MAPDSVRRADQPARPGRGPLAGLTVVEVGGIGPGPYAAMLLADLGAAVVRVDRPEEDLRGTHAVLLRGRRSVVLDLKSDEGLRAVLALVERSDVLIEGFRPGVAERLGLGPDVALRRNPRLVYGRMTGWGQDGPYAALAGHDITYLAVSGVLDAFAGDDGRPVPPLNLLGDFGGGGAMLALGVVSAVLHARATGEGQVVDAAIVDGVASMTAMHQSMLASGLWASPRGDNLFDGGAPFYRCYRTRDDRWVAVGAIEPPFYARLLDALDMYSPEHLAGQLDRTWWPQMHRELEMRFALRTMAEWTQVFGGRDACVAPVLTMAEACADPHLRARGTYVDQQGDGPPGHQPGAVPRFSATPGQPGGPAPEPGAHTREVLDELGLGRTD</sequence>
<organism evidence="2 3">
    <name type="scientific">Pedococcus ginsenosidimutans</name>
    <dbReference type="NCBI Taxonomy" id="490570"/>
    <lineage>
        <taxon>Bacteria</taxon>
        <taxon>Bacillati</taxon>
        <taxon>Actinomycetota</taxon>
        <taxon>Actinomycetes</taxon>
        <taxon>Micrococcales</taxon>
        <taxon>Intrasporangiaceae</taxon>
        <taxon>Pedococcus</taxon>
    </lineage>
</organism>
<dbReference type="Proteomes" id="UP001500556">
    <property type="component" value="Unassembled WGS sequence"/>
</dbReference>
<evidence type="ECO:0000313" key="3">
    <source>
        <dbReference type="Proteomes" id="UP001500556"/>
    </source>
</evidence>
<feature type="region of interest" description="Disordered" evidence="1">
    <location>
        <begin position="334"/>
        <end position="385"/>
    </location>
</feature>
<keyword evidence="3" id="KW-1185">Reference proteome</keyword>
<accession>A0ABP8Y9X5</accession>
<dbReference type="PANTHER" id="PTHR48228:SF5">
    <property type="entry name" value="ALPHA-METHYLACYL-COA RACEMASE"/>
    <property type="match status" value="1"/>
</dbReference>
<dbReference type="InterPro" id="IPR003673">
    <property type="entry name" value="CoA-Trfase_fam_III"/>
</dbReference>
<dbReference type="Gene3D" id="3.30.1540.10">
    <property type="entry name" value="formyl-coa transferase, domain 3"/>
    <property type="match status" value="1"/>
</dbReference>
<dbReference type="InterPro" id="IPR044855">
    <property type="entry name" value="CoA-Trfase_III_dom3_sf"/>
</dbReference>
<name>A0ABP8Y9X5_9MICO</name>
<evidence type="ECO:0000256" key="1">
    <source>
        <dbReference type="SAM" id="MobiDB-lite"/>
    </source>
</evidence>
<dbReference type="Pfam" id="PF02515">
    <property type="entry name" value="CoA_transf_3"/>
    <property type="match status" value="1"/>
</dbReference>
<protein>
    <submittedName>
        <fullName evidence="2">CaiB/BaiF CoA-transferase family protein</fullName>
    </submittedName>
</protein>
<dbReference type="PANTHER" id="PTHR48228">
    <property type="entry name" value="SUCCINYL-COA--D-CITRAMALATE COA-TRANSFERASE"/>
    <property type="match status" value="1"/>
</dbReference>
<dbReference type="Gene3D" id="3.40.50.10540">
    <property type="entry name" value="Crotonobetainyl-coa:carnitine coa-transferase, domain 1"/>
    <property type="match status" value="1"/>
</dbReference>
<dbReference type="InterPro" id="IPR050509">
    <property type="entry name" value="CoA-transferase_III"/>
</dbReference>
<comment type="caution">
    <text evidence="2">The sequence shown here is derived from an EMBL/GenBank/DDBJ whole genome shotgun (WGS) entry which is preliminary data.</text>
</comment>
<dbReference type="EMBL" id="BAABLO010000005">
    <property type="protein sequence ID" value="GAA4722091.1"/>
    <property type="molecule type" value="Genomic_DNA"/>
</dbReference>
<proteinExistence type="predicted"/>
<reference evidence="3" key="1">
    <citation type="journal article" date="2019" name="Int. J. Syst. Evol. Microbiol.">
        <title>The Global Catalogue of Microorganisms (GCM) 10K type strain sequencing project: providing services to taxonomists for standard genome sequencing and annotation.</title>
        <authorList>
            <consortium name="The Broad Institute Genomics Platform"/>
            <consortium name="The Broad Institute Genome Sequencing Center for Infectious Disease"/>
            <person name="Wu L."/>
            <person name="Ma J."/>
        </authorList>
    </citation>
    <scope>NUCLEOTIDE SEQUENCE [LARGE SCALE GENOMIC DNA]</scope>
    <source>
        <strain evidence="3">JCM 18961</strain>
    </source>
</reference>